<comment type="caution">
    <text evidence="2">The sequence shown here is derived from an EMBL/GenBank/DDBJ whole genome shotgun (WGS) entry which is preliminary data.</text>
</comment>
<proteinExistence type="predicted"/>
<organism evidence="2 3">
    <name type="scientific">Diploscapter pachys</name>
    <dbReference type="NCBI Taxonomy" id="2018661"/>
    <lineage>
        <taxon>Eukaryota</taxon>
        <taxon>Metazoa</taxon>
        <taxon>Ecdysozoa</taxon>
        <taxon>Nematoda</taxon>
        <taxon>Chromadorea</taxon>
        <taxon>Rhabditida</taxon>
        <taxon>Rhabditina</taxon>
        <taxon>Rhabditomorpha</taxon>
        <taxon>Rhabditoidea</taxon>
        <taxon>Rhabditidae</taxon>
        <taxon>Diploscapter</taxon>
    </lineage>
</organism>
<accession>A0A2A2KPA6</accession>
<name>A0A2A2KPA6_9BILA</name>
<protein>
    <submittedName>
        <fullName evidence="2">Uncharacterized protein</fullName>
    </submittedName>
</protein>
<gene>
    <name evidence="2" type="ORF">WR25_11710</name>
</gene>
<keyword evidence="3" id="KW-1185">Reference proteome</keyword>
<dbReference type="EMBL" id="LIAE01008038">
    <property type="protein sequence ID" value="PAV75760.1"/>
    <property type="molecule type" value="Genomic_DNA"/>
</dbReference>
<sequence length="86" mass="9979">MMMRSLRRSNNYRPLHSQSNKQQLPEAAVSGSGNAGRSRGKVRWKEVTGSLENNSQSEREKELVEREIFIPRLEWDLSVLHEVFLP</sequence>
<feature type="region of interest" description="Disordered" evidence="1">
    <location>
        <begin position="1"/>
        <end position="60"/>
    </location>
</feature>
<evidence type="ECO:0000256" key="1">
    <source>
        <dbReference type="SAM" id="MobiDB-lite"/>
    </source>
</evidence>
<dbReference type="Proteomes" id="UP000218231">
    <property type="component" value="Unassembled WGS sequence"/>
</dbReference>
<dbReference type="AlphaFoldDB" id="A0A2A2KPA6"/>
<evidence type="ECO:0000313" key="2">
    <source>
        <dbReference type="EMBL" id="PAV75760.1"/>
    </source>
</evidence>
<evidence type="ECO:0000313" key="3">
    <source>
        <dbReference type="Proteomes" id="UP000218231"/>
    </source>
</evidence>
<reference evidence="2 3" key="1">
    <citation type="journal article" date="2017" name="Curr. Biol.">
        <title>Genome architecture and evolution of a unichromosomal asexual nematode.</title>
        <authorList>
            <person name="Fradin H."/>
            <person name="Zegar C."/>
            <person name="Gutwein M."/>
            <person name="Lucas J."/>
            <person name="Kovtun M."/>
            <person name="Corcoran D."/>
            <person name="Baugh L.R."/>
            <person name="Kiontke K."/>
            <person name="Gunsalus K."/>
            <person name="Fitch D.H."/>
            <person name="Piano F."/>
        </authorList>
    </citation>
    <scope>NUCLEOTIDE SEQUENCE [LARGE SCALE GENOMIC DNA]</scope>
    <source>
        <strain evidence="2">PF1309</strain>
    </source>
</reference>
<feature type="compositionally biased region" description="Polar residues" evidence="1">
    <location>
        <begin position="8"/>
        <end position="23"/>
    </location>
</feature>